<dbReference type="OrthoDB" id="5645662at2"/>
<feature type="transmembrane region" description="Helical" evidence="2">
    <location>
        <begin position="431"/>
        <end position="452"/>
    </location>
</feature>
<dbReference type="PATRIC" id="fig|1461581.3.peg.1287"/>
<keyword evidence="2" id="KW-0472">Membrane</keyword>
<dbReference type="RefSeq" id="WP_044498937.1">
    <property type="nucleotide sequence ID" value="NZ_LK391969.1"/>
</dbReference>
<keyword evidence="2" id="KW-1133">Transmembrane helix</keyword>
<evidence type="ECO:0000313" key="4">
    <source>
        <dbReference type="EMBL" id="CEA04013.1"/>
    </source>
</evidence>
<proteinExistence type="predicted"/>
<name>A0A078M9A5_9PSED</name>
<evidence type="ECO:0000256" key="2">
    <source>
        <dbReference type="SAM" id="Phobius"/>
    </source>
</evidence>
<feature type="transmembrane region" description="Helical" evidence="2">
    <location>
        <begin position="25"/>
        <end position="45"/>
    </location>
</feature>
<dbReference type="Pfam" id="PF07916">
    <property type="entry name" value="TraG_N"/>
    <property type="match status" value="1"/>
</dbReference>
<feature type="transmembrane region" description="Helical" evidence="2">
    <location>
        <begin position="464"/>
        <end position="483"/>
    </location>
</feature>
<feature type="transmembrane region" description="Helical" evidence="2">
    <location>
        <begin position="371"/>
        <end position="391"/>
    </location>
</feature>
<accession>A0A078M9A5</accession>
<organism evidence="4">
    <name type="scientific">Pseudomonas saudimassiliensis</name>
    <dbReference type="NCBI Taxonomy" id="1461581"/>
    <lineage>
        <taxon>Bacteria</taxon>
        <taxon>Pseudomonadati</taxon>
        <taxon>Pseudomonadota</taxon>
        <taxon>Gammaproteobacteria</taxon>
        <taxon>Pseudomonadales</taxon>
        <taxon>Pseudomonadaceae</taxon>
        <taxon>Pseudomonas</taxon>
    </lineage>
</organism>
<protein>
    <recommendedName>
        <fullName evidence="3">TraG N-terminal Proteobacteria domain-containing protein</fullName>
    </recommendedName>
</protein>
<dbReference type="EMBL" id="LM997413">
    <property type="protein sequence ID" value="CEA04013.1"/>
    <property type="molecule type" value="Genomic_DNA"/>
</dbReference>
<dbReference type="InterPro" id="IPR012931">
    <property type="entry name" value="TraG_N_Proteobacteria"/>
</dbReference>
<dbReference type="EMBL" id="LK391969">
    <property type="protein sequence ID" value="CEF26380.1"/>
    <property type="molecule type" value="Genomic_DNA"/>
</dbReference>
<evidence type="ECO:0000256" key="1">
    <source>
        <dbReference type="SAM" id="MobiDB-lite"/>
    </source>
</evidence>
<gene>
    <name evidence="4" type="ORF">BN1049_01309</name>
</gene>
<feature type="domain" description="TraG N-terminal Proteobacteria" evidence="3">
    <location>
        <begin position="16"/>
        <end position="498"/>
    </location>
</feature>
<keyword evidence="2" id="KW-0812">Transmembrane</keyword>
<sequence length="521" mass="56138">MNANLVVTDYMEAPLLLLAWIVNNSLWNTLMMTGLAAVPFIAMMVSEWFRARREGDDEGNRGKVAINRIETGLYAMVLCYAFTCLPLLDVSINPANNIPRLDDSGNVCSVAVVGEGEWGSATLNSMAGQTASIPLWWAFVHILSKGLTNTAVAAIPCTPDWQSIATEVDLQEIEDQVLQLEVSEFQLACYGAARNKLFREQPNMDRALAKETAWLGSQHLLNTPGLYDSFYAPRPIQGFPYVEARDSARSNTGPGQPGYPSCSEWWSDSVHGLRQRLYDEVNPSLWTSIQAAVGVHASAEEAVIRRMVSPREGAANGRHLRPVAGYRDIGGGGRVENAIDAVTGVASGMVGSVGGGAYVAKGKAGMDMLKMALPMVQAVLVMAVIIPLPLIMVMSGYSLTVAGTATFGLFAIWFLTFWWELARWLSNNLITMLYSGGASTTGALETAFGMANLYDKSLLVMIEWAMFLLLPMIWMAVMAWAGIKIGSQLGQQLEKGSSGAKSAGDQGSSSALGAATKGKVR</sequence>
<evidence type="ECO:0000259" key="3">
    <source>
        <dbReference type="Pfam" id="PF07916"/>
    </source>
</evidence>
<feature type="transmembrane region" description="Helical" evidence="2">
    <location>
        <begin position="397"/>
        <end position="419"/>
    </location>
</feature>
<dbReference type="AlphaFoldDB" id="A0A078M9A5"/>
<reference evidence="4" key="1">
    <citation type="submission" date="2014-07" db="EMBL/GenBank/DDBJ databases">
        <authorList>
            <person name="Urmite Genomes Urmite Genomes"/>
        </authorList>
    </citation>
    <scope>NUCLEOTIDE SEQUENCE</scope>
    <source>
        <strain evidence="4">12M76_air</strain>
    </source>
</reference>
<feature type="region of interest" description="Disordered" evidence="1">
    <location>
        <begin position="494"/>
        <end position="521"/>
    </location>
</feature>